<dbReference type="PATRIC" id="fig|1445510.3.peg.5818"/>
<dbReference type="PANTHER" id="PTHR43094">
    <property type="entry name" value="AMINOTRANSFERASE"/>
    <property type="match status" value="1"/>
</dbReference>
<dbReference type="RefSeq" id="WP_044619509.1">
    <property type="nucleotide sequence ID" value="NZ_CP007142.1"/>
</dbReference>
<dbReference type="InterPro" id="IPR015421">
    <property type="entry name" value="PyrdxlP-dep_Trfase_major"/>
</dbReference>
<organism evidence="7 8">
    <name type="scientific">Gynuella sunshinyii YC6258</name>
    <dbReference type="NCBI Taxonomy" id="1445510"/>
    <lineage>
        <taxon>Bacteria</taxon>
        <taxon>Pseudomonadati</taxon>
        <taxon>Pseudomonadota</taxon>
        <taxon>Gammaproteobacteria</taxon>
        <taxon>Oceanospirillales</taxon>
        <taxon>Saccharospirillaceae</taxon>
        <taxon>Gynuella</taxon>
    </lineage>
</organism>
<dbReference type="NCBIfam" id="NF004767">
    <property type="entry name" value="PRK06105.1"/>
    <property type="match status" value="1"/>
</dbReference>
<dbReference type="KEGG" id="gsn:YC6258_05859"/>
<gene>
    <name evidence="7" type="ORF">YC6258_05859</name>
</gene>
<dbReference type="InterPro" id="IPR015424">
    <property type="entry name" value="PyrdxlP-dep_Trfase"/>
</dbReference>
<dbReference type="GO" id="GO:0016223">
    <property type="term" value="F:beta-alanine:pyruvate transaminase activity"/>
    <property type="evidence" value="ECO:0007669"/>
    <property type="project" value="UniProtKB-EC"/>
</dbReference>
<keyword evidence="4 7" id="KW-0808">Transferase</keyword>
<evidence type="ECO:0000256" key="4">
    <source>
        <dbReference type="ARBA" id="ARBA00022679"/>
    </source>
</evidence>
<dbReference type="GO" id="GO:0030170">
    <property type="term" value="F:pyridoxal phosphate binding"/>
    <property type="evidence" value="ECO:0007669"/>
    <property type="project" value="InterPro"/>
</dbReference>
<proteinExistence type="inferred from homology"/>
<protein>
    <submittedName>
        <fullName evidence="7">Adenosylmethionine-8-amino-7-oxononanoate aminotransferase</fullName>
        <ecNumber evidence="7">2.6.1.18</ecNumber>
    </submittedName>
</protein>
<evidence type="ECO:0000256" key="1">
    <source>
        <dbReference type="ARBA" id="ARBA00001933"/>
    </source>
</evidence>
<sequence>MVEQSTIWQAMDAAHHLHPFVDNGALAREGARMVTRAEGVYIWDAEGRQYLDAFAGLWCVNLGYGRPELAEAAARQMNELPYYNLFFKSSNVPAARLAQTLAELAPAHINHVFFTNSGSEANDTVFRMVRYFWALKGHPDKKVIIGRQNGYHGSTVAGASLGGMKSMHRQGGLPVPGVEHIRQPYWYDEGGDLSQDEFGLLAARALEEKILELGADNVAAFIAEPIQGAGGIIIPPSTYWPEIQRIVQKYDVLLVADEVICGFGRTGEWFGCDYFNIHADLMPIAKGLSSGYLPIGGVMVADHIAETLKQAGEEFSHGFTYSGHPVCAAVALENLRILKEERIIEQVRSQTAPYLQMQLQTLADHPLVGQIRGVGMLAAIELVADKHSRRRYDGNGRVGALCRDLALKQGLILRATGDTMLISPPLTITRDEINILVERAGQALDATQAALESES</sequence>
<evidence type="ECO:0000256" key="3">
    <source>
        <dbReference type="ARBA" id="ARBA00022576"/>
    </source>
</evidence>
<dbReference type="FunFam" id="3.40.640.10:FF:000014">
    <property type="entry name" value="Adenosylmethionine-8-amino-7-oxononanoate aminotransferase, probable"/>
    <property type="match status" value="1"/>
</dbReference>
<dbReference type="PROSITE" id="PS00600">
    <property type="entry name" value="AA_TRANSFER_CLASS_3"/>
    <property type="match status" value="1"/>
</dbReference>
<dbReference type="Proteomes" id="UP000032266">
    <property type="component" value="Chromosome"/>
</dbReference>
<dbReference type="HOGENOM" id="CLU_016922_4_1_6"/>
<dbReference type="CDD" id="cd00610">
    <property type="entry name" value="OAT_like"/>
    <property type="match status" value="1"/>
</dbReference>
<dbReference type="OrthoDB" id="7052035at2"/>
<evidence type="ECO:0000256" key="6">
    <source>
        <dbReference type="RuleBase" id="RU003560"/>
    </source>
</evidence>
<dbReference type="Gene3D" id="3.90.1150.10">
    <property type="entry name" value="Aspartate Aminotransferase, domain 1"/>
    <property type="match status" value="1"/>
</dbReference>
<dbReference type="Pfam" id="PF00202">
    <property type="entry name" value="Aminotran_3"/>
    <property type="match status" value="1"/>
</dbReference>
<comment type="similarity">
    <text evidence="2 6">Belongs to the class-III pyridoxal-phosphate-dependent aminotransferase family.</text>
</comment>
<reference evidence="7 8" key="1">
    <citation type="submission" date="2014-01" db="EMBL/GenBank/DDBJ databases">
        <title>Full genme sequencing of cellulolytic bacterium Gynuella sunshinyii YC6258T gen. nov., sp. nov.</title>
        <authorList>
            <person name="Khan H."/>
            <person name="Chung E.J."/>
            <person name="Chung Y.R."/>
        </authorList>
    </citation>
    <scope>NUCLEOTIDE SEQUENCE [LARGE SCALE GENOMIC DNA]</scope>
    <source>
        <strain evidence="7 8">YC6258</strain>
    </source>
</reference>
<evidence type="ECO:0000256" key="5">
    <source>
        <dbReference type="ARBA" id="ARBA00022898"/>
    </source>
</evidence>
<dbReference type="Gene3D" id="3.40.640.10">
    <property type="entry name" value="Type I PLP-dependent aspartate aminotransferase-like (Major domain)"/>
    <property type="match status" value="1"/>
</dbReference>
<evidence type="ECO:0000313" key="7">
    <source>
        <dbReference type="EMBL" id="AJQ97887.1"/>
    </source>
</evidence>
<evidence type="ECO:0000256" key="2">
    <source>
        <dbReference type="ARBA" id="ARBA00008954"/>
    </source>
</evidence>
<dbReference type="PIRSF" id="PIRSF000521">
    <property type="entry name" value="Transaminase_4ab_Lys_Orn"/>
    <property type="match status" value="1"/>
</dbReference>
<dbReference type="InterPro" id="IPR015422">
    <property type="entry name" value="PyrdxlP-dep_Trfase_small"/>
</dbReference>
<dbReference type="AlphaFoldDB" id="A0A0C5VT86"/>
<dbReference type="EC" id="2.6.1.18" evidence="7"/>
<keyword evidence="8" id="KW-1185">Reference proteome</keyword>
<name>A0A0C5VT86_9GAMM</name>
<dbReference type="EMBL" id="CP007142">
    <property type="protein sequence ID" value="AJQ97887.1"/>
    <property type="molecule type" value="Genomic_DNA"/>
</dbReference>
<dbReference type="InterPro" id="IPR049704">
    <property type="entry name" value="Aminotrans_3_PPA_site"/>
</dbReference>
<comment type="cofactor">
    <cofactor evidence="1">
        <name>pyridoxal 5'-phosphate</name>
        <dbReference type="ChEBI" id="CHEBI:597326"/>
    </cofactor>
</comment>
<evidence type="ECO:0000313" key="8">
    <source>
        <dbReference type="Proteomes" id="UP000032266"/>
    </source>
</evidence>
<accession>A0A0C5VT86</accession>
<keyword evidence="3 7" id="KW-0032">Aminotransferase</keyword>
<dbReference type="STRING" id="1445510.YC6258_05859"/>
<dbReference type="SUPFAM" id="SSF53383">
    <property type="entry name" value="PLP-dependent transferases"/>
    <property type="match status" value="1"/>
</dbReference>
<dbReference type="InterPro" id="IPR005814">
    <property type="entry name" value="Aminotrans_3"/>
</dbReference>
<dbReference type="NCBIfam" id="NF005682">
    <property type="entry name" value="PRK07480.1"/>
    <property type="match status" value="1"/>
</dbReference>
<keyword evidence="5 6" id="KW-0663">Pyridoxal phosphate</keyword>
<dbReference type="PANTHER" id="PTHR43094:SF1">
    <property type="entry name" value="AMINOTRANSFERASE CLASS-III"/>
    <property type="match status" value="1"/>
</dbReference>